<name>A0A1I5SBM3_9BACT</name>
<dbReference type="EMBL" id="FOXQ01000001">
    <property type="protein sequence ID" value="SFP68111.1"/>
    <property type="molecule type" value="Genomic_DNA"/>
</dbReference>
<gene>
    <name evidence="2" type="ORF">SAMN05444277_101686</name>
</gene>
<dbReference type="RefSeq" id="WP_090654474.1">
    <property type="nucleotide sequence ID" value="NZ_FOXQ01000001.1"/>
</dbReference>
<protein>
    <submittedName>
        <fullName evidence="2">Uncharacterized protein</fullName>
    </submittedName>
</protein>
<evidence type="ECO:0000313" key="3">
    <source>
        <dbReference type="Proteomes" id="UP000199031"/>
    </source>
</evidence>
<dbReference type="AlphaFoldDB" id="A0A1I5SBM3"/>
<feature type="signal peptide" evidence="1">
    <location>
        <begin position="1"/>
        <end position="24"/>
    </location>
</feature>
<dbReference type="Proteomes" id="UP000199031">
    <property type="component" value="Unassembled WGS sequence"/>
</dbReference>
<evidence type="ECO:0000256" key="1">
    <source>
        <dbReference type="SAM" id="SignalP"/>
    </source>
</evidence>
<evidence type="ECO:0000313" key="2">
    <source>
        <dbReference type="EMBL" id="SFP68111.1"/>
    </source>
</evidence>
<accession>A0A1I5SBM3</accession>
<dbReference type="STRING" id="1465490.SAMN05444277_101686"/>
<organism evidence="2 3">
    <name type="scientific">Parafilimonas terrae</name>
    <dbReference type="NCBI Taxonomy" id="1465490"/>
    <lineage>
        <taxon>Bacteria</taxon>
        <taxon>Pseudomonadati</taxon>
        <taxon>Bacteroidota</taxon>
        <taxon>Chitinophagia</taxon>
        <taxon>Chitinophagales</taxon>
        <taxon>Chitinophagaceae</taxon>
        <taxon>Parafilimonas</taxon>
    </lineage>
</organism>
<keyword evidence="3" id="KW-1185">Reference proteome</keyword>
<feature type="chain" id="PRO_5011607411" evidence="1">
    <location>
        <begin position="25"/>
        <end position="104"/>
    </location>
</feature>
<dbReference type="OrthoDB" id="1493451at2"/>
<keyword evidence="1" id="KW-0732">Signal</keyword>
<reference evidence="2 3" key="1">
    <citation type="submission" date="2016-10" db="EMBL/GenBank/DDBJ databases">
        <authorList>
            <person name="de Groot N.N."/>
        </authorList>
    </citation>
    <scope>NUCLEOTIDE SEQUENCE [LARGE SCALE GENOMIC DNA]</scope>
    <source>
        <strain evidence="2 3">DSM 28286</strain>
    </source>
</reference>
<sequence>MLSKNKTFIAFTVKFLFAAAALQAQPANDSARQKMDSLAVMRQFIFSIKQPPLPKQLPGNFYTKQLPFFCSKELLVQKAVGFPVKFRIGSVEYCDRLEGKTGKF</sequence>
<proteinExistence type="predicted"/>